<name>W9XL68_9EURO</name>
<dbReference type="EMBL" id="AMGY01000006">
    <property type="protein sequence ID" value="EXJ80928.1"/>
    <property type="molecule type" value="Genomic_DNA"/>
</dbReference>
<proteinExistence type="predicted"/>
<evidence type="ECO:0000259" key="1">
    <source>
        <dbReference type="Pfam" id="PF01266"/>
    </source>
</evidence>
<dbReference type="HOGENOM" id="CLU_007884_14_1_1"/>
<organism evidence="2 3">
    <name type="scientific">Capronia epimyces CBS 606.96</name>
    <dbReference type="NCBI Taxonomy" id="1182542"/>
    <lineage>
        <taxon>Eukaryota</taxon>
        <taxon>Fungi</taxon>
        <taxon>Dikarya</taxon>
        <taxon>Ascomycota</taxon>
        <taxon>Pezizomycotina</taxon>
        <taxon>Eurotiomycetes</taxon>
        <taxon>Chaetothyriomycetidae</taxon>
        <taxon>Chaetothyriales</taxon>
        <taxon>Herpotrichiellaceae</taxon>
        <taxon>Capronia</taxon>
    </lineage>
</organism>
<protein>
    <recommendedName>
        <fullName evidence="1">FAD dependent oxidoreductase domain-containing protein</fullName>
    </recommendedName>
</protein>
<feature type="domain" description="FAD dependent oxidoreductase" evidence="1">
    <location>
        <begin position="4"/>
        <end position="447"/>
    </location>
</feature>
<keyword evidence="3" id="KW-1185">Reference proteome</keyword>
<dbReference type="PANTHER" id="PTHR13847:SF185">
    <property type="entry name" value="FAD DEPENDENT OXIDOREDUCTASE SUPERFAMILY (AFU_ORTHOLOGUE AFUA_3G02360)"/>
    <property type="match status" value="1"/>
</dbReference>
<dbReference type="PANTHER" id="PTHR13847">
    <property type="entry name" value="SARCOSINE DEHYDROGENASE-RELATED"/>
    <property type="match status" value="1"/>
</dbReference>
<dbReference type="InterPro" id="IPR006076">
    <property type="entry name" value="FAD-dep_OxRdtase"/>
</dbReference>
<dbReference type="Gene3D" id="3.30.9.10">
    <property type="entry name" value="D-Amino Acid Oxidase, subunit A, domain 2"/>
    <property type="match status" value="1"/>
</dbReference>
<dbReference type="Proteomes" id="UP000019478">
    <property type="component" value="Unassembled WGS sequence"/>
</dbReference>
<gene>
    <name evidence="2" type="ORF">A1O3_07216</name>
</gene>
<dbReference type="GO" id="GO:0042147">
    <property type="term" value="P:retrograde transport, endosome to Golgi"/>
    <property type="evidence" value="ECO:0007669"/>
    <property type="project" value="TreeGrafter"/>
</dbReference>
<dbReference type="OrthoDB" id="498204at2759"/>
<evidence type="ECO:0000313" key="3">
    <source>
        <dbReference type="Proteomes" id="UP000019478"/>
    </source>
</evidence>
<evidence type="ECO:0000313" key="2">
    <source>
        <dbReference type="EMBL" id="EXJ80928.1"/>
    </source>
</evidence>
<sequence length="463" mass="49980">MSTVILGGGIIGLSTAYYLAQQKEASTTSQSQSYSLYIVESSPALFESASGYAGGFLALDWFVPAVASLGALSYRLHRELAEKHDGPRRWGYGGSHVYSLSVEDVGVSGPGRKARGEDWLLQGTSRAGLVGTNSEADRNSHVSHSQHADRVNVNADGTPAVFTPQPGGTLETIAGPEECAQVEPRELCEFLLDECKKMGVEVYLSTKATRVLTDDTGAFSGLKLQSTDEDRPAEWDVECKNVVLAAGVWTPRVFKTLFPHSNWQIPVEPLAGHSITVRSPRYNTPFVDPSKRRIGGGDENWLCYSIYCPPGQHWPYAPEAYARLARNGETELWLGGLNHSDLPVPELAVDVKKMIDPECIKDLRKTTVQLAGLAKEGDDLNQDDLETIREALCFRPVSSTGKPLLGQLPEKYLGGVRVGGGGIWVASGHGPWGITLSLGTGLVMSEMLLGKKTSADVGLLRVA</sequence>
<dbReference type="RefSeq" id="XP_007735516.1">
    <property type="nucleotide sequence ID" value="XM_007737326.1"/>
</dbReference>
<dbReference type="AlphaFoldDB" id="W9XL68"/>
<dbReference type="GO" id="GO:0005770">
    <property type="term" value="C:late endosome"/>
    <property type="evidence" value="ECO:0007669"/>
    <property type="project" value="TreeGrafter"/>
</dbReference>
<comment type="caution">
    <text evidence="2">The sequence shown here is derived from an EMBL/GenBank/DDBJ whole genome shotgun (WGS) entry which is preliminary data.</text>
</comment>
<accession>W9XL68</accession>
<dbReference type="eggNOG" id="KOG2852">
    <property type="taxonomic scope" value="Eukaryota"/>
</dbReference>
<dbReference type="InterPro" id="IPR036188">
    <property type="entry name" value="FAD/NAD-bd_sf"/>
</dbReference>
<dbReference type="GO" id="GO:0005829">
    <property type="term" value="C:cytosol"/>
    <property type="evidence" value="ECO:0007669"/>
    <property type="project" value="GOC"/>
</dbReference>
<dbReference type="GeneID" id="19171316"/>
<dbReference type="STRING" id="1182542.W9XL68"/>
<reference evidence="2 3" key="1">
    <citation type="submission" date="2013-03" db="EMBL/GenBank/DDBJ databases">
        <title>The Genome Sequence of Capronia epimyces CBS 606.96.</title>
        <authorList>
            <consortium name="The Broad Institute Genomics Platform"/>
            <person name="Cuomo C."/>
            <person name="de Hoog S."/>
            <person name="Gorbushina A."/>
            <person name="Walker B."/>
            <person name="Young S.K."/>
            <person name="Zeng Q."/>
            <person name="Gargeya S."/>
            <person name="Fitzgerald M."/>
            <person name="Haas B."/>
            <person name="Abouelleil A."/>
            <person name="Allen A.W."/>
            <person name="Alvarado L."/>
            <person name="Arachchi H.M."/>
            <person name="Berlin A.M."/>
            <person name="Chapman S.B."/>
            <person name="Gainer-Dewar J."/>
            <person name="Goldberg J."/>
            <person name="Griggs A."/>
            <person name="Gujja S."/>
            <person name="Hansen M."/>
            <person name="Howarth C."/>
            <person name="Imamovic A."/>
            <person name="Ireland A."/>
            <person name="Larimer J."/>
            <person name="McCowan C."/>
            <person name="Murphy C."/>
            <person name="Pearson M."/>
            <person name="Poon T.W."/>
            <person name="Priest M."/>
            <person name="Roberts A."/>
            <person name="Saif S."/>
            <person name="Shea T."/>
            <person name="Sisk P."/>
            <person name="Sykes S."/>
            <person name="Wortman J."/>
            <person name="Nusbaum C."/>
            <person name="Birren B."/>
        </authorList>
    </citation>
    <scope>NUCLEOTIDE SEQUENCE [LARGE SCALE GENOMIC DNA]</scope>
    <source>
        <strain evidence="2 3">CBS 606.96</strain>
    </source>
</reference>
<dbReference type="Pfam" id="PF01266">
    <property type="entry name" value="DAO"/>
    <property type="match status" value="1"/>
</dbReference>
<dbReference type="SUPFAM" id="SSF51905">
    <property type="entry name" value="FAD/NAD(P)-binding domain"/>
    <property type="match status" value="1"/>
</dbReference>
<dbReference type="Gene3D" id="3.50.50.60">
    <property type="entry name" value="FAD/NAD(P)-binding domain"/>
    <property type="match status" value="2"/>
</dbReference>